<dbReference type="InParanoid" id="F6HIH3"/>
<dbReference type="PaxDb" id="29760-VIT_12s0059g01910.t01"/>
<evidence type="ECO:0000313" key="1">
    <source>
        <dbReference type="EMBL" id="CCB52019.1"/>
    </source>
</evidence>
<dbReference type="EMBL" id="FN595765">
    <property type="protein sequence ID" value="CCB52019.1"/>
    <property type="molecule type" value="Genomic_DNA"/>
</dbReference>
<proteinExistence type="predicted"/>
<accession>F6HIH3</accession>
<sequence>MTVQLLSLWHVAYLWRLRSTVHKERGVQTLRERAQQVSLPFYTGPFFSFPALSKVRVFSLYNSSYQIPDNFLHNFWLVSLRYRILPTKFLFTYSWFFLTFFADFSHCLMVL</sequence>
<dbReference type="HOGENOM" id="CLU_2163025_0_0_1"/>
<dbReference type="Proteomes" id="UP000009183">
    <property type="component" value="Chromosome 12"/>
</dbReference>
<dbReference type="AlphaFoldDB" id="F6HIH3"/>
<keyword evidence="2" id="KW-1185">Reference proteome</keyword>
<protein>
    <submittedName>
        <fullName evidence="1">Uncharacterized protein</fullName>
    </submittedName>
</protein>
<organism evidence="1 2">
    <name type="scientific">Vitis vinifera</name>
    <name type="common">Grape</name>
    <dbReference type="NCBI Taxonomy" id="29760"/>
    <lineage>
        <taxon>Eukaryota</taxon>
        <taxon>Viridiplantae</taxon>
        <taxon>Streptophyta</taxon>
        <taxon>Embryophyta</taxon>
        <taxon>Tracheophyta</taxon>
        <taxon>Spermatophyta</taxon>
        <taxon>Magnoliopsida</taxon>
        <taxon>eudicotyledons</taxon>
        <taxon>Gunneridae</taxon>
        <taxon>Pentapetalae</taxon>
        <taxon>rosids</taxon>
        <taxon>Vitales</taxon>
        <taxon>Vitaceae</taxon>
        <taxon>Viteae</taxon>
        <taxon>Vitis</taxon>
    </lineage>
</organism>
<reference evidence="2" key="1">
    <citation type="journal article" date="2007" name="Nature">
        <title>The grapevine genome sequence suggests ancestral hexaploidization in major angiosperm phyla.</title>
        <authorList>
            <consortium name="The French-Italian Public Consortium for Grapevine Genome Characterization."/>
            <person name="Jaillon O."/>
            <person name="Aury J.-M."/>
            <person name="Noel B."/>
            <person name="Policriti A."/>
            <person name="Clepet C."/>
            <person name="Casagrande A."/>
            <person name="Choisne N."/>
            <person name="Aubourg S."/>
            <person name="Vitulo N."/>
            <person name="Jubin C."/>
            <person name="Vezzi A."/>
            <person name="Legeai F."/>
            <person name="Hugueney P."/>
            <person name="Dasilva C."/>
            <person name="Horner D."/>
            <person name="Mica E."/>
            <person name="Jublot D."/>
            <person name="Poulain J."/>
            <person name="Bruyere C."/>
            <person name="Billault A."/>
            <person name="Segurens B."/>
            <person name="Gouyvenoux M."/>
            <person name="Ugarte E."/>
            <person name="Cattonaro F."/>
            <person name="Anthouard V."/>
            <person name="Vico V."/>
            <person name="Del Fabbro C."/>
            <person name="Alaux M."/>
            <person name="Di Gaspero G."/>
            <person name="Dumas V."/>
            <person name="Felice N."/>
            <person name="Paillard S."/>
            <person name="Juman I."/>
            <person name="Moroldo M."/>
            <person name="Scalabrin S."/>
            <person name="Canaguier A."/>
            <person name="Le Clainche I."/>
            <person name="Malacrida G."/>
            <person name="Durand E."/>
            <person name="Pesole G."/>
            <person name="Laucou V."/>
            <person name="Chatelet P."/>
            <person name="Merdinoglu D."/>
            <person name="Delledonne M."/>
            <person name="Pezzotti M."/>
            <person name="Lecharny A."/>
            <person name="Scarpelli C."/>
            <person name="Artiguenave F."/>
            <person name="Pe M.E."/>
            <person name="Valle G."/>
            <person name="Morgante M."/>
            <person name="Caboche M."/>
            <person name="Adam-Blondon A.-F."/>
            <person name="Weissenbach J."/>
            <person name="Quetier F."/>
            <person name="Wincker P."/>
        </authorList>
    </citation>
    <scope>NUCLEOTIDE SEQUENCE [LARGE SCALE GENOMIC DNA]</scope>
    <source>
        <strain evidence="2">cv. Pinot noir / PN40024</strain>
    </source>
</reference>
<gene>
    <name evidence="1" type="ordered locus">VIT_12s0059g01910</name>
</gene>
<evidence type="ECO:0000313" key="2">
    <source>
        <dbReference type="Proteomes" id="UP000009183"/>
    </source>
</evidence>
<name>F6HIH3_VITVI</name>